<dbReference type="PANTHER" id="PTHR11831">
    <property type="entry name" value="30S 40S RIBOSOMAL PROTEIN"/>
    <property type="match status" value="1"/>
</dbReference>
<feature type="domain" description="RNA-binding S4" evidence="7">
    <location>
        <begin position="88"/>
        <end position="148"/>
    </location>
</feature>
<dbReference type="SMART" id="SM01390">
    <property type="entry name" value="Ribosomal_S4"/>
    <property type="match status" value="1"/>
</dbReference>
<dbReference type="EMBL" id="HBGH01009122">
    <property type="protein sequence ID" value="CAD9232943.1"/>
    <property type="molecule type" value="Transcribed_RNA"/>
</dbReference>
<evidence type="ECO:0000256" key="6">
    <source>
        <dbReference type="PROSITE-ProRule" id="PRU00182"/>
    </source>
</evidence>
<dbReference type="Pfam" id="PF01479">
    <property type="entry name" value="S4"/>
    <property type="match status" value="1"/>
</dbReference>
<evidence type="ECO:0000259" key="7">
    <source>
        <dbReference type="SMART" id="SM00363"/>
    </source>
</evidence>
<accession>A0A7S1XDQ9</accession>
<evidence type="ECO:0000256" key="4">
    <source>
        <dbReference type="ARBA" id="ARBA00022980"/>
    </source>
</evidence>
<dbReference type="Gene3D" id="1.10.1050.10">
    <property type="entry name" value="Ribosomal Protein S4 Delta 41, Chain A, domain 1"/>
    <property type="match status" value="1"/>
</dbReference>
<name>A0A7S1XDQ9_9RHOD</name>
<sequence>MRAVRDKRIHALFNRASSLDFFQKPGVPPRPTAGKVASGVYYAKALLEKQKMRIYYGNMKDRVFKRYVEEAKRSRGNPVDYLLSRLESRVDTTLYRSGFVTTMQQGQQWISHGHVLVNGRTMDRKNGAMRPGNMIQIDPSFLAQAAMQAKMAAQIRAKAGGSAAWGVGQDAMLPHLEVNRRTMCIAVIRDPTFEELMALTRAPMFPLVKDANLNPQWALRYYR</sequence>
<feature type="domain" description="Small ribosomal subunit protein uS4 N-terminal" evidence="8">
    <location>
        <begin position="7"/>
        <end position="87"/>
    </location>
</feature>
<evidence type="ECO:0000256" key="2">
    <source>
        <dbReference type="ARBA" id="ARBA00022730"/>
    </source>
</evidence>
<evidence type="ECO:0000256" key="5">
    <source>
        <dbReference type="ARBA" id="ARBA00023274"/>
    </source>
</evidence>
<dbReference type="AlphaFoldDB" id="A0A7S1XDQ9"/>
<dbReference type="InterPro" id="IPR002942">
    <property type="entry name" value="S4_RNA-bd"/>
</dbReference>
<evidence type="ECO:0000259" key="8">
    <source>
        <dbReference type="SMART" id="SM01390"/>
    </source>
</evidence>
<organism evidence="9">
    <name type="scientific">Compsopogon caeruleus</name>
    <dbReference type="NCBI Taxonomy" id="31354"/>
    <lineage>
        <taxon>Eukaryota</taxon>
        <taxon>Rhodophyta</taxon>
        <taxon>Compsopogonophyceae</taxon>
        <taxon>Compsopogonales</taxon>
        <taxon>Compsopogonaceae</taxon>
        <taxon>Compsopogon</taxon>
    </lineage>
</organism>
<dbReference type="Gene3D" id="3.10.290.10">
    <property type="entry name" value="RNA-binding S4 domain"/>
    <property type="match status" value="1"/>
</dbReference>
<dbReference type="Pfam" id="PF00163">
    <property type="entry name" value="Ribosomal_S4"/>
    <property type="match status" value="1"/>
</dbReference>
<dbReference type="InterPro" id="IPR036986">
    <property type="entry name" value="S4_RNA-bd_sf"/>
</dbReference>
<dbReference type="PANTHER" id="PTHR11831:SF4">
    <property type="entry name" value="SMALL RIBOSOMAL SUBUNIT PROTEIN US4M"/>
    <property type="match status" value="1"/>
</dbReference>
<dbReference type="GO" id="GO:0042274">
    <property type="term" value="P:ribosomal small subunit biogenesis"/>
    <property type="evidence" value="ECO:0007669"/>
    <property type="project" value="TreeGrafter"/>
</dbReference>
<dbReference type="PROSITE" id="PS50889">
    <property type="entry name" value="S4"/>
    <property type="match status" value="1"/>
</dbReference>
<dbReference type="SMART" id="SM00363">
    <property type="entry name" value="S4"/>
    <property type="match status" value="1"/>
</dbReference>
<dbReference type="InterPro" id="IPR022801">
    <property type="entry name" value="Ribosomal_uS4"/>
</dbReference>
<evidence type="ECO:0008006" key="10">
    <source>
        <dbReference type="Google" id="ProtNLM"/>
    </source>
</evidence>
<dbReference type="GO" id="GO:0015935">
    <property type="term" value="C:small ribosomal subunit"/>
    <property type="evidence" value="ECO:0007669"/>
    <property type="project" value="TreeGrafter"/>
</dbReference>
<keyword evidence="2" id="KW-0699">rRNA-binding</keyword>
<comment type="similarity">
    <text evidence="1">Belongs to the universal ribosomal protein uS4 family.</text>
</comment>
<gene>
    <name evidence="9" type="ORF">CCAE0312_LOCUS5028</name>
</gene>
<evidence type="ECO:0000256" key="1">
    <source>
        <dbReference type="ARBA" id="ARBA00007465"/>
    </source>
</evidence>
<dbReference type="CDD" id="cd00165">
    <property type="entry name" value="S4"/>
    <property type="match status" value="1"/>
</dbReference>
<keyword evidence="5" id="KW-0687">Ribonucleoprotein</keyword>
<keyword evidence="3 6" id="KW-0694">RNA-binding</keyword>
<protein>
    <recommendedName>
        <fullName evidence="10">30S ribosomal protein S4</fullName>
    </recommendedName>
</protein>
<proteinExistence type="inferred from homology"/>
<keyword evidence="4" id="KW-0689">Ribosomal protein</keyword>
<dbReference type="SUPFAM" id="SSF55174">
    <property type="entry name" value="Alpha-L RNA-binding motif"/>
    <property type="match status" value="1"/>
</dbReference>
<dbReference type="InterPro" id="IPR001912">
    <property type="entry name" value="Ribosomal_uS4_N"/>
</dbReference>
<evidence type="ECO:0000313" key="9">
    <source>
        <dbReference type="EMBL" id="CAD9232943.1"/>
    </source>
</evidence>
<dbReference type="GO" id="GO:0019843">
    <property type="term" value="F:rRNA binding"/>
    <property type="evidence" value="ECO:0007669"/>
    <property type="project" value="UniProtKB-KW"/>
</dbReference>
<evidence type="ECO:0000256" key="3">
    <source>
        <dbReference type="ARBA" id="ARBA00022884"/>
    </source>
</evidence>
<reference evidence="9" key="1">
    <citation type="submission" date="2021-01" db="EMBL/GenBank/DDBJ databases">
        <authorList>
            <person name="Corre E."/>
            <person name="Pelletier E."/>
            <person name="Niang G."/>
            <person name="Scheremetjew M."/>
            <person name="Finn R."/>
            <person name="Kale V."/>
            <person name="Holt S."/>
            <person name="Cochrane G."/>
            <person name="Meng A."/>
            <person name="Brown T."/>
            <person name="Cohen L."/>
        </authorList>
    </citation>
    <scope>NUCLEOTIDE SEQUENCE</scope>
    <source>
        <strain evidence="9">SAG 36.94</strain>
    </source>
</reference>
<dbReference type="GO" id="GO:0003735">
    <property type="term" value="F:structural constituent of ribosome"/>
    <property type="evidence" value="ECO:0007669"/>
    <property type="project" value="TreeGrafter"/>
</dbReference>